<keyword evidence="15" id="KW-1185">Reference proteome</keyword>
<evidence type="ECO:0000256" key="1">
    <source>
        <dbReference type="ARBA" id="ARBA00004141"/>
    </source>
</evidence>
<accession>A0A7J7I0H0</accession>
<dbReference type="SMART" id="SM00079">
    <property type="entry name" value="PBPe"/>
    <property type="match status" value="1"/>
</dbReference>
<name>A0A7J7I0H0_CAMSI</name>
<feature type="domain" description="Ionotropic glutamate receptor C-terminal" evidence="13">
    <location>
        <begin position="463"/>
        <end position="674"/>
    </location>
</feature>
<evidence type="ECO:0000256" key="2">
    <source>
        <dbReference type="ARBA" id="ARBA00022448"/>
    </source>
</evidence>
<dbReference type="Gene3D" id="3.40.50.2300">
    <property type="match status" value="2"/>
</dbReference>
<keyword evidence="7" id="KW-0675">Receptor</keyword>
<proteinExistence type="predicted"/>
<dbReference type="InterPro" id="IPR001828">
    <property type="entry name" value="ANF_lig-bd_rcpt"/>
</dbReference>
<keyword evidence="3 12" id="KW-0812">Transmembrane</keyword>
<evidence type="ECO:0000256" key="9">
    <source>
        <dbReference type="ARBA" id="ARBA00023286"/>
    </source>
</evidence>
<evidence type="ECO:0000256" key="5">
    <source>
        <dbReference type="ARBA" id="ARBA00023065"/>
    </source>
</evidence>
<keyword evidence="8" id="KW-0325">Glycoprotein</keyword>
<keyword evidence="4 12" id="KW-1133">Transmembrane helix</keyword>
<dbReference type="Pfam" id="PF01094">
    <property type="entry name" value="ANF_receptor"/>
    <property type="match status" value="1"/>
</dbReference>
<dbReference type="Gene3D" id="3.40.190.10">
    <property type="entry name" value="Periplasmic binding protein-like II"/>
    <property type="match status" value="1"/>
</dbReference>
<keyword evidence="9" id="KW-1071">Ligand-gated ion channel</keyword>
<dbReference type="InterPro" id="IPR044440">
    <property type="entry name" value="GABAb_receptor_plant_PBP1"/>
</dbReference>
<protein>
    <recommendedName>
        <fullName evidence="13">Ionotropic glutamate receptor C-terminal domain-containing protein</fullName>
    </recommendedName>
</protein>
<keyword evidence="6 12" id="KW-0472">Membrane</keyword>
<dbReference type="PRINTS" id="PR01176">
    <property type="entry name" value="GABABRECEPTR"/>
</dbReference>
<keyword evidence="5" id="KW-0406">Ion transport</keyword>
<evidence type="ECO:0000256" key="10">
    <source>
        <dbReference type="ARBA" id="ARBA00023303"/>
    </source>
</evidence>
<dbReference type="FunFam" id="3.40.190.10:FF:000054">
    <property type="entry name" value="Glutamate receptor"/>
    <property type="match status" value="1"/>
</dbReference>
<evidence type="ECO:0000313" key="15">
    <source>
        <dbReference type="Proteomes" id="UP000593564"/>
    </source>
</evidence>
<comment type="caution">
    <text evidence="14">The sequence shown here is derived from an EMBL/GenBank/DDBJ whole genome shotgun (WGS) entry which is preliminary data.</text>
</comment>
<dbReference type="Proteomes" id="UP000593564">
    <property type="component" value="Unassembled WGS sequence"/>
</dbReference>
<keyword evidence="10" id="KW-0407">Ion channel</keyword>
<evidence type="ECO:0000313" key="14">
    <source>
        <dbReference type="EMBL" id="KAF5958147.1"/>
    </source>
</evidence>
<organism evidence="14 15">
    <name type="scientific">Camellia sinensis</name>
    <name type="common">Tea plant</name>
    <name type="synonym">Thea sinensis</name>
    <dbReference type="NCBI Taxonomy" id="4442"/>
    <lineage>
        <taxon>Eukaryota</taxon>
        <taxon>Viridiplantae</taxon>
        <taxon>Streptophyta</taxon>
        <taxon>Embryophyta</taxon>
        <taxon>Tracheophyta</taxon>
        <taxon>Spermatophyta</taxon>
        <taxon>Magnoliopsida</taxon>
        <taxon>eudicotyledons</taxon>
        <taxon>Gunneridae</taxon>
        <taxon>Pentapetalae</taxon>
        <taxon>asterids</taxon>
        <taxon>Ericales</taxon>
        <taxon>Theaceae</taxon>
        <taxon>Camellia</taxon>
    </lineage>
</organism>
<dbReference type="FunFam" id="3.40.50.2300:FF:000081">
    <property type="entry name" value="Glutamate receptor"/>
    <property type="match status" value="1"/>
</dbReference>
<dbReference type="InterPro" id="IPR015683">
    <property type="entry name" value="Ionotropic_Glu_rcpt"/>
</dbReference>
<sequence>MVFNNGYISNGIRTNSSKRPDVVNIGSIFTFNSVIGKVAKIAIEAAIEDVNSDPTILGGTKLKLTMHDSNFSGFMGIVEALQFMETETVAIIGPQTSVLAHVIAHIADELQVPLLSFAATDPTLSSLQYPFFVRTTQNDLHQMAAISEIVEYYEWREVIAIYADDDDGRNGIAALADQLATKHCQISYKAPLNAQPSRTDITDVLVKVALAESRIIVIHASPGWGLDVLAVASYLGMMGSGYVWIATNWLSTVVDTSSPLPWGTMENMQGLITLRMYTPDSELKRNFVSRWNNLTSNQTANGPIGLNTYGLYAYDTVWMLAHAIDAFFDQGGNVSFSKDLKLNSLSGGNLHLDAMSIFDGGYLLRDSVLQVNLTGLTGPIRFDSDKSLIRPAYEVINVIGTGIRTIGYWSNYSGLSIVPPEILYTKPPNRSSSSQQLYGVIWPGETTDKPRGWVFPNDGRQLKIGVPNRVSYREFIAEVPGTDMFKGYCIDVFTAALNLLPYAVPYKLIPFGDGIENPSCTELVRLITAGVYDAAIGDIAIITNRTKMADFTQPYVESGLVVVAPIRKLNSSTWAFLRPFTPKMWGVTAIFFLIVGVVVWILEHRINDEFRGPPRRQIVTTLCSARHYVDESESSGSSRSARLQTFLSFVDEKEETVKNRSKRRQLERASNRGNGEDDSTNASKKSRTEKSVSFSIEVN</sequence>
<dbReference type="EMBL" id="JACBKZ010000002">
    <property type="protein sequence ID" value="KAF5958147.1"/>
    <property type="molecule type" value="Genomic_DNA"/>
</dbReference>
<comment type="subcellular location">
    <subcellularLocation>
        <location evidence="1">Membrane</location>
        <topology evidence="1">Multi-pass membrane protein</topology>
    </subcellularLocation>
</comment>
<keyword evidence="2" id="KW-0813">Transport</keyword>
<dbReference type="AlphaFoldDB" id="A0A7J7I0H0"/>
<evidence type="ECO:0000259" key="13">
    <source>
        <dbReference type="SMART" id="SM00079"/>
    </source>
</evidence>
<dbReference type="InterPro" id="IPR001320">
    <property type="entry name" value="Iontro_rcpt_C"/>
</dbReference>
<dbReference type="PANTHER" id="PTHR34836:SF7">
    <property type="entry name" value="RECEPTOR LIGAND BINDING REGION DOMAIN-CONTAINING PROTEIN"/>
    <property type="match status" value="1"/>
</dbReference>
<dbReference type="SUPFAM" id="SSF53822">
    <property type="entry name" value="Periplasmic binding protein-like I"/>
    <property type="match status" value="1"/>
</dbReference>
<evidence type="ECO:0000256" key="11">
    <source>
        <dbReference type="SAM" id="MobiDB-lite"/>
    </source>
</evidence>
<feature type="transmembrane region" description="Helical" evidence="12">
    <location>
        <begin position="584"/>
        <end position="602"/>
    </location>
</feature>
<dbReference type="GO" id="GO:0015276">
    <property type="term" value="F:ligand-gated monoatomic ion channel activity"/>
    <property type="evidence" value="ECO:0007669"/>
    <property type="project" value="InterPro"/>
</dbReference>
<evidence type="ECO:0000256" key="8">
    <source>
        <dbReference type="ARBA" id="ARBA00023180"/>
    </source>
</evidence>
<gene>
    <name evidence="14" type="ORF">HYC85_005372</name>
</gene>
<evidence type="ECO:0000256" key="6">
    <source>
        <dbReference type="ARBA" id="ARBA00023136"/>
    </source>
</evidence>
<reference evidence="14 15" key="2">
    <citation type="submission" date="2020-07" db="EMBL/GenBank/DDBJ databases">
        <title>Genome assembly of wild tea tree DASZ reveals pedigree and selection history of tea varieties.</title>
        <authorList>
            <person name="Zhang W."/>
        </authorList>
    </citation>
    <scope>NUCLEOTIDE SEQUENCE [LARGE SCALE GENOMIC DNA]</scope>
    <source>
        <strain evidence="15">cv. G240</strain>
        <tissue evidence="14">Leaf</tissue>
    </source>
</reference>
<dbReference type="CDD" id="cd19990">
    <property type="entry name" value="PBP1_GABAb_receptor_plant"/>
    <property type="match status" value="1"/>
</dbReference>
<reference evidence="15" key="1">
    <citation type="journal article" date="2020" name="Nat. Commun.">
        <title>Genome assembly of wild tea tree DASZ reveals pedigree and selection history of tea varieties.</title>
        <authorList>
            <person name="Zhang W."/>
            <person name="Zhang Y."/>
            <person name="Qiu H."/>
            <person name="Guo Y."/>
            <person name="Wan H."/>
            <person name="Zhang X."/>
            <person name="Scossa F."/>
            <person name="Alseekh S."/>
            <person name="Zhang Q."/>
            <person name="Wang P."/>
            <person name="Xu L."/>
            <person name="Schmidt M.H."/>
            <person name="Jia X."/>
            <person name="Li D."/>
            <person name="Zhu A."/>
            <person name="Guo F."/>
            <person name="Chen W."/>
            <person name="Ni D."/>
            <person name="Usadel B."/>
            <person name="Fernie A.R."/>
            <person name="Wen W."/>
        </authorList>
    </citation>
    <scope>NUCLEOTIDE SEQUENCE [LARGE SCALE GENOMIC DNA]</scope>
    <source>
        <strain evidence="15">cv. G240</strain>
    </source>
</reference>
<dbReference type="GO" id="GO:0016020">
    <property type="term" value="C:membrane"/>
    <property type="evidence" value="ECO:0007669"/>
    <property type="project" value="UniProtKB-SubCell"/>
</dbReference>
<evidence type="ECO:0000256" key="3">
    <source>
        <dbReference type="ARBA" id="ARBA00022692"/>
    </source>
</evidence>
<dbReference type="InterPro" id="IPR028082">
    <property type="entry name" value="Peripla_BP_I"/>
</dbReference>
<feature type="region of interest" description="Disordered" evidence="11">
    <location>
        <begin position="657"/>
        <end position="699"/>
    </location>
</feature>
<evidence type="ECO:0000256" key="7">
    <source>
        <dbReference type="ARBA" id="ARBA00023170"/>
    </source>
</evidence>
<evidence type="ECO:0000256" key="4">
    <source>
        <dbReference type="ARBA" id="ARBA00022989"/>
    </source>
</evidence>
<dbReference type="Gene3D" id="1.10.287.70">
    <property type="match status" value="1"/>
</dbReference>
<dbReference type="PANTHER" id="PTHR34836">
    <property type="entry name" value="OS06G0188250 PROTEIN"/>
    <property type="match status" value="1"/>
</dbReference>
<dbReference type="SUPFAM" id="SSF53850">
    <property type="entry name" value="Periplasmic binding protein-like II"/>
    <property type="match status" value="1"/>
</dbReference>
<evidence type="ECO:0000256" key="12">
    <source>
        <dbReference type="SAM" id="Phobius"/>
    </source>
</evidence>